<comment type="caution">
    <text evidence="2">The sequence shown here is derived from an EMBL/GenBank/DDBJ whole genome shotgun (WGS) entry which is preliminary data.</text>
</comment>
<evidence type="ECO:0000313" key="2">
    <source>
        <dbReference type="EMBL" id="ORY68868.1"/>
    </source>
</evidence>
<keyword evidence="3" id="KW-1185">Reference proteome</keyword>
<dbReference type="Gene3D" id="3.40.50.300">
    <property type="entry name" value="P-loop containing nucleotide triphosphate hydrolases"/>
    <property type="match status" value="1"/>
</dbReference>
<reference evidence="2 3" key="1">
    <citation type="submission" date="2016-07" db="EMBL/GenBank/DDBJ databases">
        <title>Pervasive Adenine N6-methylation of Active Genes in Fungi.</title>
        <authorList>
            <consortium name="DOE Joint Genome Institute"/>
            <person name="Mondo S.J."/>
            <person name="Dannebaum R.O."/>
            <person name="Kuo R.C."/>
            <person name="Labutti K."/>
            <person name="Haridas S."/>
            <person name="Kuo A."/>
            <person name="Salamov A."/>
            <person name="Ahrendt S.R."/>
            <person name="Lipzen A."/>
            <person name="Sullivan W."/>
            <person name="Andreopoulos W.B."/>
            <person name="Clum A."/>
            <person name="Lindquist E."/>
            <person name="Daum C."/>
            <person name="Ramamoorthy G.K."/>
            <person name="Gryganskyi A."/>
            <person name="Culley D."/>
            <person name="Magnuson J.K."/>
            <person name="James T.Y."/>
            <person name="O'Malley M.A."/>
            <person name="Stajich J.E."/>
            <person name="Spatafora J.W."/>
            <person name="Visel A."/>
            <person name="Grigoriev I.V."/>
        </authorList>
    </citation>
    <scope>NUCLEOTIDE SEQUENCE [LARGE SCALE GENOMIC DNA]</scope>
    <source>
        <strain evidence="2 3">CBS 129021</strain>
    </source>
</reference>
<dbReference type="GO" id="GO:0006897">
    <property type="term" value="P:endocytosis"/>
    <property type="evidence" value="ECO:0007669"/>
    <property type="project" value="TreeGrafter"/>
</dbReference>
<proteinExistence type="predicted"/>
<dbReference type="EMBL" id="MCFJ01000003">
    <property type="protein sequence ID" value="ORY68868.1"/>
    <property type="molecule type" value="Genomic_DNA"/>
</dbReference>
<evidence type="ECO:0000259" key="1">
    <source>
        <dbReference type="Pfam" id="PF00350"/>
    </source>
</evidence>
<dbReference type="PANTHER" id="PTHR11566">
    <property type="entry name" value="DYNAMIN"/>
    <property type="match status" value="1"/>
</dbReference>
<dbReference type="OrthoDB" id="415706at2759"/>
<dbReference type="InterPro" id="IPR027417">
    <property type="entry name" value="P-loop_NTPase"/>
</dbReference>
<dbReference type="RefSeq" id="XP_040719155.1">
    <property type="nucleotide sequence ID" value="XM_040863490.1"/>
</dbReference>
<dbReference type="GO" id="GO:0005739">
    <property type="term" value="C:mitochondrion"/>
    <property type="evidence" value="ECO:0007669"/>
    <property type="project" value="TreeGrafter"/>
</dbReference>
<dbReference type="STRING" id="1141098.A0A1Y2EBC8"/>
<dbReference type="Pfam" id="PF00350">
    <property type="entry name" value="Dynamin_N"/>
    <property type="match status" value="1"/>
</dbReference>
<dbReference type="GO" id="GO:0016559">
    <property type="term" value="P:peroxisome fission"/>
    <property type="evidence" value="ECO:0007669"/>
    <property type="project" value="TreeGrafter"/>
</dbReference>
<gene>
    <name evidence="2" type="ORF">BCR38DRAFT_482338</name>
</gene>
<dbReference type="GO" id="GO:0003924">
    <property type="term" value="F:GTPase activity"/>
    <property type="evidence" value="ECO:0007669"/>
    <property type="project" value="TreeGrafter"/>
</dbReference>
<dbReference type="GO" id="GO:0000266">
    <property type="term" value="P:mitochondrial fission"/>
    <property type="evidence" value="ECO:0007669"/>
    <property type="project" value="TreeGrafter"/>
</dbReference>
<dbReference type="GO" id="GO:0005874">
    <property type="term" value="C:microtubule"/>
    <property type="evidence" value="ECO:0007669"/>
    <property type="project" value="TreeGrafter"/>
</dbReference>
<dbReference type="InParanoid" id="A0A1Y2EBC8"/>
<dbReference type="AlphaFoldDB" id="A0A1Y2EBC8"/>
<feature type="domain" description="Dynamin N-terminal" evidence="1">
    <location>
        <begin position="4"/>
        <end position="55"/>
    </location>
</feature>
<protein>
    <recommendedName>
        <fullName evidence="1">Dynamin N-terminal domain-containing protein</fullName>
    </recommendedName>
</protein>
<dbReference type="InterPro" id="IPR022812">
    <property type="entry name" value="Dynamin"/>
</dbReference>
<dbReference type="PANTHER" id="PTHR11566:SF21">
    <property type="entry name" value="DYNAMIN RELATED PROTEIN 1, ISOFORM A"/>
    <property type="match status" value="1"/>
</dbReference>
<accession>A0A1Y2EBC8</accession>
<dbReference type="Proteomes" id="UP000193689">
    <property type="component" value="Unassembled WGS sequence"/>
</dbReference>
<dbReference type="GO" id="GO:0048312">
    <property type="term" value="P:intracellular distribution of mitochondria"/>
    <property type="evidence" value="ECO:0007669"/>
    <property type="project" value="TreeGrafter"/>
</dbReference>
<evidence type="ECO:0000313" key="3">
    <source>
        <dbReference type="Proteomes" id="UP000193689"/>
    </source>
</evidence>
<organism evidence="2 3">
    <name type="scientific">Pseudomassariella vexata</name>
    <dbReference type="NCBI Taxonomy" id="1141098"/>
    <lineage>
        <taxon>Eukaryota</taxon>
        <taxon>Fungi</taxon>
        <taxon>Dikarya</taxon>
        <taxon>Ascomycota</taxon>
        <taxon>Pezizomycotina</taxon>
        <taxon>Sordariomycetes</taxon>
        <taxon>Xylariomycetidae</taxon>
        <taxon>Amphisphaeriales</taxon>
        <taxon>Pseudomassariaceae</taxon>
        <taxon>Pseudomassariella</taxon>
    </lineage>
</organism>
<dbReference type="GeneID" id="63779702"/>
<name>A0A1Y2EBC8_9PEZI</name>
<dbReference type="GO" id="GO:0008017">
    <property type="term" value="F:microtubule binding"/>
    <property type="evidence" value="ECO:0007669"/>
    <property type="project" value="TreeGrafter"/>
</dbReference>
<sequence length="107" mass="11928">MVHDMVTNFIEQPISIILAVVSAKTDISTQEIQEVVKLVRNADFVGKRTVGVITKPDTDARSPNQRSPRKRLRDMQNFVDEVASLPGEIESILSEHGDGADEMDHRS</sequence>
<dbReference type="SUPFAM" id="SSF52540">
    <property type="entry name" value="P-loop containing nucleoside triphosphate hydrolases"/>
    <property type="match status" value="1"/>
</dbReference>
<dbReference type="GO" id="GO:0016020">
    <property type="term" value="C:membrane"/>
    <property type="evidence" value="ECO:0007669"/>
    <property type="project" value="TreeGrafter"/>
</dbReference>
<dbReference type="InterPro" id="IPR045063">
    <property type="entry name" value="Dynamin_N"/>
</dbReference>